<dbReference type="Pfam" id="PF19578">
    <property type="entry name" value="DUF6090"/>
    <property type="match status" value="1"/>
</dbReference>
<name>A0ABS7XUV4_9FLAO</name>
<keyword evidence="2" id="KW-0812">Transmembrane</keyword>
<evidence type="ECO:0000313" key="4">
    <source>
        <dbReference type="Proteomes" id="UP001198901"/>
    </source>
</evidence>
<dbReference type="EMBL" id="JAIUJR010000012">
    <property type="protein sequence ID" value="MCA0133801.1"/>
    <property type="molecule type" value="Genomic_DNA"/>
</dbReference>
<sequence length="254" mass="29624">MIKFFRHIRKSLLSENKFSKYLIYAIGEIALVMIGILLALQVNNWNENRKAEEKELKLLIELKDDLIETKKDLMTDIERIPQLLNITNALYKSINEGKISETDPFKLPQGYLLVYPILYPKLSAYEAIQSEGISIISNDKLRKEITDFYQLHLNRVAWAEEKLEELNNKVLKPYLIANSAYGSGCKDCADLYELLRTNKGTRGQFYILSHVDDELVHMLKDNFNWLNVINRRYLALSETIDDMIVLIDQETNFK</sequence>
<gene>
    <name evidence="3" type="ORF">LBU54_14480</name>
</gene>
<keyword evidence="2" id="KW-1133">Transmembrane helix</keyword>
<keyword evidence="2" id="KW-0472">Membrane</keyword>
<evidence type="ECO:0000256" key="2">
    <source>
        <dbReference type="SAM" id="Phobius"/>
    </source>
</evidence>
<dbReference type="RefSeq" id="WP_224531611.1">
    <property type="nucleotide sequence ID" value="NZ_JAIUJR010000012.1"/>
</dbReference>
<feature type="transmembrane region" description="Helical" evidence="2">
    <location>
        <begin position="21"/>
        <end position="40"/>
    </location>
</feature>
<dbReference type="InterPro" id="IPR045749">
    <property type="entry name" value="DUF6090"/>
</dbReference>
<feature type="coiled-coil region" evidence="1">
    <location>
        <begin position="42"/>
        <end position="69"/>
    </location>
</feature>
<accession>A0ABS7XUV4</accession>
<dbReference type="Proteomes" id="UP001198901">
    <property type="component" value="Unassembled WGS sequence"/>
</dbReference>
<keyword evidence="4" id="KW-1185">Reference proteome</keyword>
<evidence type="ECO:0000313" key="3">
    <source>
        <dbReference type="EMBL" id="MCA0133801.1"/>
    </source>
</evidence>
<comment type="caution">
    <text evidence="3">The sequence shown here is derived from an EMBL/GenBank/DDBJ whole genome shotgun (WGS) entry which is preliminary data.</text>
</comment>
<evidence type="ECO:0000256" key="1">
    <source>
        <dbReference type="SAM" id="Coils"/>
    </source>
</evidence>
<reference evidence="4" key="1">
    <citation type="submission" date="2023-07" db="EMBL/GenBank/DDBJ databases">
        <authorList>
            <person name="Yue Y."/>
        </authorList>
    </citation>
    <scope>NUCLEOTIDE SEQUENCE [LARGE SCALE GENOMIC DNA]</scope>
    <source>
        <strain evidence="4">D23</strain>
    </source>
</reference>
<proteinExistence type="predicted"/>
<protein>
    <submittedName>
        <fullName evidence="3">Uncharacterized protein</fullName>
    </submittedName>
</protein>
<organism evidence="3 4">
    <name type="scientific">Winogradskyella alexanderae</name>
    <dbReference type="NCBI Taxonomy" id="2877123"/>
    <lineage>
        <taxon>Bacteria</taxon>
        <taxon>Pseudomonadati</taxon>
        <taxon>Bacteroidota</taxon>
        <taxon>Flavobacteriia</taxon>
        <taxon>Flavobacteriales</taxon>
        <taxon>Flavobacteriaceae</taxon>
        <taxon>Winogradskyella</taxon>
    </lineage>
</organism>
<keyword evidence="1" id="KW-0175">Coiled coil</keyword>